<keyword evidence="2" id="KW-1185">Reference proteome</keyword>
<dbReference type="Proteomes" id="UP000308600">
    <property type="component" value="Unassembled WGS sequence"/>
</dbReference>
<sequence>MTSTISTPTSCSEQSIYFDAPLASISMMNGFPTQAQAPPETESAPLVPPVQSFNPNVNEISDNPFQEHQAQQPPPPHDLEPMDHHPNELDSEPRADQGFTTQPNESEGWLPATDAAPEPNGHKKGSILKPSGSLSRSVRRGGSVRDRDRPRSLSQAESVSRKSIAFSEAAFSNGPGTQPIGAGPEGDEDIINRAATANDALTPKQKSKILKAEAKDNKRLSKIIKDEGKVEKASLSIAIDELAELQKIQRTAVKNEAKSFSDYTKLRTAYQKLETSFIMARTRYDAAQAQLDAEANALETWRGTAREATDRMHEKSKEVENLRALCSVDEREREVRLSQLTGGKRSWL</sequence>
<protein>
    <submittedName>
        <fullName evidence="1">Uncharacterized protein</fullName>
    </submittedName>
</protein>
<reference evidence="1 2" key="1">
    <citation type="journal article" date="2019" name="Nat. Ecol. Evol.">
        <title>Megaphylogeny resolves global patterns of mushroom evolution.</title>
        <authorList>
            <person name="Varga T."/>
            <person name="Krizsan K."/>
            <person name="Foldi C."/>
            <person name="Dima B."/>
            <person name="Sanchez-Garcia M."/>
            <person name="Sanchez-Ramirez S."/>
            <person name="Szollosi G.J."/>
            <person name="Szarkandi J.G."/>
            <person name="Papp V."/>
            <person name="Albert L."/>
            <person name="Andreopoulos W."/>
            <person name="Angelini C."/>
            <person name="Antonin V."/>
            <person name="Barry K.W."/>
            <person name="Bougher N.L."/>
            <person name="Buchanan P."/>
            <person name="Buyck B."/>
            <person name="Bense V."/>
            <person name="Catcheside P."/>
            <person name="Chovatia M."/>
            <person name="Cooper J."/>
            <person name="Damon W."/>
            <person name="Desjardin D."/>
            <person name="Finy P."/>
            <person name="Geml J."/>
            <person name="Haridas S."/>
            <person name="Hughes K."/>
            <person name="Justo A."/>
            <person name="Karasinski D."/>
            <person name="Kautmanova I."/>
            <person name="Kiss B."/>
            <person name="Kocsube S."/>
            <person name="Kotiranta H."/>
            <person name="LaButti K.M."/>
            <person name="Lechner B.E."/>
            <person name="Liimatainen K."/>
            <person name="Lipzen A."/>
            <person name="Lukacs Z."/>
            <person name="Mihaltcheva S."/>
            <person name="Morgado L.N."/>
            <person name="Niskanen T."/>
            <person name="Noordeloos M.E."/>
            <person name="Ohm R.A."/>
            <person name="Ortiz-Santana B."/>
            <person name="Ovrebo C."/>
            <person name="Racz N."/>
            <person name="Riley R."/>
            <person name="Savchenko A."/>
            <person name="Shiryaev A."/>
            <person name="Soop K."/>
            <person name="Spirin V."/>
            <person name="Szebenyi C."/>
            <person name="Tomsovsky M."/>
            <person name="Tulloss R.E."/>
            <person name="Uehling J."/>
            <person name="Grigoriev I.V."/>
            <person name="Vagvolgyi C."/>
            <person name="Papp T."/>
            <person name="Martin F.M."/>
            <person name="Miettinen O."/>
            <person name="Hibbett D.S."/>
            <person name="Nagy L.G."/>
        </authorList>
    </citation>
    <scope>NUCLEOTIDE SEQUENCE [LARGE SCALE GENOMIC DNA]</scope>
    <source>
        <strain evidence="1 2">NL-1719</strain>
    </source>
</reference>
<gene>
    <name evidence="1" type="ORF">BDN72DRAFT_832528</name>
</gene>
<dbReference type="EMBL" id="ML208264">
    <property type="protein sequence ID" value="TFK75177.1"/>
    <property type="molecule type" value="Genomic_DNA"/>
</dbReference>
<name>A0ACD3BC49_9AGAR</name>
<evidence type="ECO:0000313" key="1">
    <source>
        <dbReference type="EMBL" id="TFK75177.1"/>
    </source>
</evidence>
<evidence type="ECO:0000313" key="2">
    <source>
        <dbReference type="Proteomes" id="UP000308600"/>
    </source>
</evidence>
<organism evidence="1 2">
    <name type="scientific">Pluteus cervinus</name>
    <dbReference type="NCBI Taxonomy" id="181527"/>
    <lineage>
        <taxon>Eukaryota</taxon>
        <taxon>Fungi</taxon>
        <taxon>Dikarya</taxon>
        <taxon>Basidiomycota</taxon>
        <taxon>Agaricomycotina</taxon>
        <taxon>Agaricomycetes</taxon>
        <taxon>Agaricomycetidae</taxon>
        <taxon>Agaricales</taxon>
        <taxon>Pluteineae</taxon>
        <taxon>Pluteaceae</taxon>
        <taxon>Pluteus</taxon>
    </lineage>
</organism>
<accession>A0ACD3BC49</accession>
<proteinExistence type="predicted"/>